<evidence type="ECO:0000313" key="1">
    <source>
        <dbReference type="EMBL" id="EFX71675.1"/>
    </source>
</evidence>
<dbReference type="InParanoid" id="E9H9D5"/>
<reference evidence="1 2" key="1">
    <citation type="journal article" date="2011" name="Science">
        <title>The ecoresponsive genome of Daphnia pulex.</title>
        <authorList>
            <person name="Colbourne J.K."/>
            <person name="Pfrender M.E."/>
            <person name="Gilbert D."/>
            <person name="Thomas W.K."/>
            <person name="Tucker A."/>
            <person name="Oakley T.H."/>
            <person name="Tokishita S."/>
            <person name="Aerts A."/>
            <person name="Arnold G.J."/>
            <person name="Basu M.K."/>
            <person name="Bauer D.J."/>
            <person name="Caceres C.E."/>
            <person name="Carmel L."/>
            <person name="Casola C."/>
            <person name="Choi J.H."/>
            <person name="Detter J.C."/>
            <person name="Dong Q."/>
            <person name="Dusheyko S."/>
            <person name="Eads B.D."/>
            <person name="Frohlich T."/>
            <person name="Geiler-Samerotte K.A."/>
            <person name="Gerlach D."/>
            <person name="Hatcher P."/>
            <person name="Jogdeo S."/>
            <person name="Krijgsveld J."/>
            <person name="Kriventseva E.V."/>
            <person name="Kultz D."/>
            <person name="Laforsch C."/>
            <person name="Lindquist E."/>
            <person name="Lopez J."/>
            <person name="Manak J.R."/>
            <person name="Muller J."/>
            <person name="Pangilinan J."/>
            <person name="Patwardhan R.P."/>
            <person name="Pitluck S."/>
            <person name="Pritham E.J."/>
            <person name="Rechtsteiner A."/>
            <person name="Rho M."/>
            <person name="Rogozin I.B."/>
            <person name="Sakarya O."/>
            <person name="Salamov A."/>
            <person name="Schaack S."/>
            <person name="Shapiro H."/>
            <person name="Shiga Y."/>
            <person name="Skalitzky C."/>
            <person name="Smith Z."/>
            <person name="Souvorov A."/>
            <person name="Sung W."/>
            <person name="Tang Z."/>
            <person name="Tsuchiya D."/>
            <person name="Tu H."/>
            <person name="Vos H."/>
            <person name="Wang M."/>
            <person name="Wolf Y.I."/>
            <person name="Yamagata H."/>
            <person name="Yamada T."/>
            <person name="Ye Y."/>
            <person name="Shaw J.R."/>
            <person name="Andrews J."/>
            <person name="Crease T.J."/>
            <person name="Tang H."/>
            <person name="Lucas S.M."/>
            <person name="Robertson H.M."/>
            <person name="Bork P."/>
            <person name="Koonin E.V."/>
            <person name="Zdobnov E.M."/>
            <person name="Grigoriev I.V."/>
            <person name="Lynch M."/>
            <person name="Boore J.L."/>
        </authorList>
    </citation>
    <scope>NUCLEOTIDE SEQUENCE [LARGE SCALE GENOMIC DNA]</scope>
</reference>
<keyword evidence="2" id="KW-1185">Reference proteome</keyword>
<proteinExistence type="predicted"/>
<protein>
    <submittedName>
        <fullName evidence="1">Uncharacterized protein</fullName>
    </submittedName>
</protein>
<accession>E9H9D5</accession>
<name>E9H9D5_DAPPU</name>
<gene>
    <name evidence="1" type="ORF">DAPPUDRAFT_326988</name>
</gene>
<dbReference type="HOGENOM" id="CLU_3126495_0_0_1"/>
<dbReference type="KEGG" id="dpx:DAPPUDRAFT_326988"/>
<organism evidence="1 2">
    <name type="scientific">Daphnia pulex</name>
    <name type="common">Water flea</name>
    <dbReference type="NCBI Taxonomy" id="6669"/>
    <lineage>
        <taxon>Eukaryota</taxon>
        <taxon>Metazoa</taxon>
        <taxon>Ecdysozoa</taxon>
        <taxon>Arthropoda</taxon>
        <taxon>Crustacea</taxon>
        <taxon>Branchiopoda</taxon>
        <taxon>Diplostraca</taxon>
        <taxon>Cladocera</taxon>
        <taxon>Anomopoda</taxon>
        <taxon>Daphniidae</taxon>
        <taxon>Daphnia</taxon>
    </lineage>
</organism>
<evidence type="ECO:0000313" key="2">
    <source>
        <dbReference type="Proteomes" id="UP000000305"/>
    </source>
</evidence>
<sequence>MGLYQEIHGSQKHILLKPKLEFMFQRGKVPAEFSSTSVAKPIVWFAVAEI</sequence>
<dbReference type="EMBL" id="GL732608">
    <property type="protein sequence ID" value="EFX71675.1"/>
    <property type="molecule type" value="Genomic_DNA"/>
</dbReference>
<dbReference type="AlphaFoldDB" id="E9H9D5"/>
<dbReference type="Proteomes" id="UP000000305">
    <property type="component" value="Unassembled WGS sequence"/>
</dbReference>